<dbReference type="Pfam" id="PF14072">
    <property type="entry name" value="DndB"/>
    <property type="match status" value="1"/>
</dbReference>
<dbReference type="AlphaFoldDB" id="A0A9X1V022"/>
<sequence length="449" mass="53307">MSENIKAIPVRQNKQDFLIGVYSIENIFKFTRYTKRLIVGYDEEENPIYNREIQRNIENSRVQKIADFLIHDPDATFPTNIVLHIPREVIENYEVHNDRQVEIELESRVFQELDKKDGNIFITIIDGQHRIRGIEVAIARLEEEINTLIRTLRKNHSDDLEAQLKKYQNRLEDLREIELVVTFFIDKTLEYQAMIFSTINRTQKRVSQNLVYSLFGLDTTDTPQKTALQVVLSLNGHSKSPFYKRIKLYGESYRGRENPPLTQAAMVKSIVSRISENLRESENDRYKERKKLLNRSSGSKKFLPFRNYYATDNDFFISDILFYYFYEIRKVFIFKETNDEELSYWDFEKKVPKNILQTSVGYDALMNILDDILMEFPIKHPIDYGFADDIFYGKFLFKLSNLNISDINRYSFNQRGKKYFYLDMHLAIWPPKTLDDDRVLALKELEAND</sequence>
<dbReference type="RefSeq" id="WP_240711805.1">
    <property type="nucleotide sequence ID" value="NZ_JAKVTV010000001.1"/>
</dbReference>
<evidence type="ECO:0000313" key="2">
    <source>
        <dbReference type="EMBL" id="MCH4821673.1"/>
    </source>
</evidence>
<evidence type="ECO:0000313" key="3">
    <source>
        <dbReference type="Proteomes" id="UP001139226"/>
    </source>
</evidence>
<proteinExistence type="predicted"/>
<feature type="coiled-coil region" evidence="1">
    <location>
        <begin position="131"/>
        <end position="177"/>
    </location>
</feature>
<name>A0A9X1V022_9FLAO</name>
<dbReference type="EMBL" id="JAKVTV010000001">
    <property type="protein sequence ID" value="MCH4821673.1"/>
    <property type="molecule type" value="Genomic_DNA"/>
</dbReference>
<dbReference type="CDD" id="cd16413">
    <property type="entry name" value="DGQHR_domain"/>
    <property type="match status" value="1"/>
</dbReference>
<keyword evidence="1" id="KW-0175">Coiled coil</keyword>
<dbReference type="NCBIfam" id="TIGR03187">
    <property type="entry name" value="DGQHR"/>
    <property type="match status" value="1"/>
</dbReference>
<reference evidence="2" key="1">
    <citation type="submission" date="2022-03" db="EMBL/GenBank/DDBJ databases">
        <title>Gramella crocea sp. nov., isolated from activated sludge of a seafood processing plant.</title>
        <authorList>
            <person name="Zhang X."/>
        </authorList>
    </citation>
    <scope>NUCLEOTIDE SEQUENCE</scope>
    <source>
        <strain evidence="2">YJ019</strain>
    </source>
</reference>
<evidence type="ECO:0000256" key="1">
    <source>
        <dbReference type="SAM" id="Coils"/>
    </source>
</evidence>
<gene>
    <name evidence="2" type="ORF">ML462_00675</name>
</gene>
<dbReference type="InterPro" id="IPR017642">
    <property type="entry name" value="DNA_S_mod_DndB"/>
</dbReference>
<keyword evidence="3" id="KW-1185">Reference proteome</keyword>
<dbReference type="InterPro" id="IPR017601">
    <property type="entry name" value="DGQHR-contain_dom"/>
</dbReference>
<accession>A0A9X1V022</accession>
<organism evidence="2 3">
    <name type="scientific">Christiangramia lutea</name>
    <dbReference type="NCBI Taxonomy" id="1607951"/>
    <lineage>
        <taxon>Bacteria</taxon>
        <taxon>Pseudomonadati</taxon>
        <taxon>Bacteroidota</taxon>
        <taxon>Flavobacteriia</taxon>
        <taxon>Flavobacteriales</taxon>
        <taxon>Flavobacteriaceae</taxon>
        <taxon>Christiangramia</taxon>
    </lineage>
</organism>
<protein>
    <submittedName>
        <fullName evidence="2">DGQHR domain-containing protein</fullName>
    </submittedName>
</protein>
<dbReference type="Proteomes" id="UP001139226">
    <property type="component" value="Unassembled WGS sequence"/>
</dbReference>
<comment type="caution">
    <text evidence="2">The sequence shown here is derived from an EMBL/GenBank/DDBJ whole genome shotgun (WGS) entry which is preliminary data.</text>
</comment>